<dbReference type="SUPFAM" id="SSF50621">
    <property type="entry name" value="Alanine racemase C-terminal domain-like"/>
    <property type="match status" value="1"/>
</dbReference>
<accession>A0ABU4RQF5</accession>
<comment type="cofactor">
    <cofactor evidence="1">
        <name>pyridoxal 5'-phosphate</name>
        <dbReference type="ChEBI" id="CHEBI:597326"/>
    </cofactor>
</comment>
<dbReference type="Proteomes" id="UP001274321">
    <property type="component" value="Unassembled WGS sequence"/>
</dbReference>
<sequence>MDKFTTGREAALALRPDRPVYGFRPSVLAQDTRAFLDAFRGQTAYAVKTNGEDMVLKTISEAGVKAFDVASPAEFAAARLADPAAAQFYMHPVKAQSDIRLALETYGIRHMAVDHEDEIAKILRIVRAMDLDPADITLFVRIATKGHAAYELSKKFGAAAKHAVELVERIDRIGFRCGIAFHVGSQVEDLSTYERALASAAWVRGRAAADIAALDIGGGFPARYGHDPKRKAPPPVPAVGELVRDIQTEIDEWGLDDLPLIAEPGRVIVARSLSVIVRVLLKKGQRIYINDGIWSSLSDAWTGKMTLPARLIPDPARRRRGASTKLTPFRVCGATCDSVDILSRPFWLPEHVDTGDWIEIGHIGAYSLSLRTRFNGFYPDEFVEIATAYEDEDTGEEGYATVETRGGMAAE</sequence>
<dbReference type="Gene3D" id="3.20.20.10">
    <property type="entry name" value="Alanine racemase"/>
    <property type="match status" value="1"/>
</dbReference>
<dbReference type="EMBL" id="JAXAFJ010000009">
    <property type="protein sequence ID" value="MDX6807080.1"/>
    <property type="molecule type" value="Genomic_DNA"/>
</dbReference>
<evidence type="ECO:0000313" key="8">
    <source>
        <dbReference type="EMBL" id="MDX6807080.1"/>
    </source>
</evidence>
<keyword evidence="9" id="KW-1185">Reference proteome</keyword>
<evidence type="ECO:0000256" key="3">
    <source>
        <dbReference type="ARBA" id="ARBA00022898"/>
    </source>
</evidence>
<dbReference type="InterPro" id="IPR022644">
    <property type="entry name" value="De-COase2_N"/>
</dbReference>
<name>A0ABU4RQF5_9HYPH</name>
<feature type="domain" description="Orn/DAP/Arg decarboxylase 2 N-terminal" evidence="7">
    <location>
        <begin position="34"/>
        <end position="270"/>
    </location>
</feature>
<dbReference type="Gene3D" id="2.40.37.10">
    <property type="entry name" value="Lyase, Ornithine Decarboxylase, Chain A, domain 1"/>
    <property type="match status" value="1"/>
</dbReference>
<dbReference type="PRINTS" id="PR01179">
    <property type="entry name" value="ODADCRBXLASE"/>
</dbReference>
<dbReference type="InterPro" id="IPR029066">
    <property type="entry name" value="PLP-binding_barrel"/>
</dbReference>
<dbReference type="PANTHER" id="PTHR11482">
    <property type="entry name" value="ARGININE/DIAMINOPIMELATE/ORNITHINE DECARBOXYLASE"/>
    <property type="match status" value="1"/>
</dbReference>
<comment type="caution">
    <text evidence="8">The sequence shown here is derived from an EMBL/GenBank/DDBJ whole genome shotgun (WGS) entry which is preliminary data.</text>
</comment>
<dbReference type="PROSITE" id="PS00879">
    <property type="entry name" value="ODR_DC_2_2"/>
    <property type="match status" value="1"/>
</dbReference>
<evidence type="ECO:0000256" key="1">
    <source>
        <dbReference type="ARBA" id="ARBA00001933"/>
    </source>
</evidence>
<gene>
    <name evidence="8" type="ORF">SCD90_13490</name>
</gene>
<dbReference type="PANTHER" id="PTHR11482:SF6">
    <property type="entry name" value="ORNITHINE DECARBOXYLASE 1-RELATED"/>
    <property type="match status" value="1"/>
</dbReference>
<dbReference type="SUPFAM" id="SSF51419">
    <property type="entry name" value="PLP-binding barrel"/>
    <property type="match status" value="1"/>
</dbReference>
<proteinExistence type="inferred from homology"/>
<evidence type="ECO:0000259" key="7">
    <source>
        <dbReference type="Pfam" id="PF02784"/>
    </source>
</evidence>
<dbReference type="InterPro" id="IPR022657">
    <property type="entry name" value="De-COase2_CS"/>
</dbReference>
<comment type="similarity">
    <text evidence="2 5">Belongs to the Orn/Lys/Arg decarboxylase class-II family.</text>
</comment>
<evidence type="ECO:0000256" key="5">
    <source>
        <dbReference type="RuleBase" id="RU003737"/>
    </source>
</evidence>
<keyword evidence="3" id="KW-0663">Pyridoxal phosphate</keyword>
<keyword evidence="4" id="KW-0456">Lyase</keyword>
<organism evidence="8 9">
    <name type="scientific">Terrihabitans rhizophilus</name>
    <dbReference type="NCBI Taxonomy" id="3092662"/>
    <lineage>
        <taxon>Bacteria</taxon>
        <taxon>Pseudomonadati</taxon>
        <taxon>Pseudomonadota</taxon>
        <taxon>Alphaproteobacteria</taxon>
        <taxon>Hyphomicrobiales</taxon>
        <taxon>Terrihabitans</taxon>
    </lineage>
</organism>
<evidence type="ECO:0000259" key="6">
    <source>
        <dbReference type="Pfam" id="PF00278"/>
    </source>
</evidence>
<dbReference type="Pfam" id="PF02784">
    <property type="entry name" value="Orn_Arg_deC_N"/>
    <property type="match status" value="1"/>
</dbReference>
<evidence type="ECO:0000256" key="4">
    <source>
        <dbReference type="ARBA" id="ARBA00023239"/>
    </source>
</evidence>
<dbReference type="InterPro" id="IPR022643">
    <property type="entry name" value="De-COase2_C"/>
</dbReference>
<reference evidence="8 9" key="1">
    <citation type="submission" date="2023-11" db="EMBL/GenBank/DDBJ databases">
        <authorList>
            <person name="Bao R."/>
        </authorList>
    </citation>
    <scope>NUCLEOTIDE SEQUENCE [LARGE SCALE GENOMIC DNA]</scope>
    <source>
        <strain evidence="8 9">PJ23</strain>
    </source>
</reference>
<dbReference type="Pfam" id="PF00278">
    <property type="entry name" value="Orn_DAP_Arg_deC"/>
    <property type="match status" value="1"/>
</dbReference>
<dbReference type="RefSeq" id="WP_319845205.1">
    <property type="nucleotide sequence ID" value="NZ_JAXAFJ010000009.1"/>
</dbReference>
<protein>
    <submittedName>
        <fullName evidence="8">Ornithine decarboxylase</fullName>
    </submittedName>
</protein>
<evidence type="ECO:0000256" key="2">
    <source>
        <dbReference type="ARBA" id="ARBA00008872"/>
    </source>
</evidence>
<feature type="domain" description="Orn/DAP/Arg decarboxylase 2 C-terminal" evidence="6">
    <location>
        <begin position="275"/>
        <end position="362"/>
    </location>
</feature>
<evidence type="ECO:0000313" key="9">
    <source>
        <dbReference type="Proteomes" id="UP001274321"/>
    </source>
</evidence>
<dbReference type="InterPro" id="IPR009006">
    <property type="entry name" value="Ala_racemase/Decarboxylase_C"/>
</dbReference>
<dbReference type="InterPro" id="IPR002433">
    <property type="entry name" value="Orn_de-COase"/>
</dbReference>
<dbReference type="InterPro" id="IPR000183">
    <property type="entry name" value="Orn/DAP/Arg_de-COase"/>
</dbReference>